<dbReference type="PANTHER" id="PTHR46883:SF1">
    <property type="entry name" value="BARDET-BIEDL SYNDROME 12 PROTEIN"/>
    <property type="match status" value="1"/>
</dbReference>
<dbReference type="SUPFAM" id="SSF48592">
    <property type="entry name" value="GroEL equatorial domain-like"/>
    <property type="match status" value="1"/>
</dbReference>
<keyword evidence="2" id="KW-1185">Reference proteome</keyword>
<name>A0AA35PCZ7_9SAUR</name>
<dbReference type="GO" id="GO:0005524">
    <property type="term" value="F:ATP binding"/>
    <property type="evidence" value="ECO:0007669"/>
    <property type="project" value="InterPro"/>
</dbReference>
<evidence type="ECO:0000313" key="2">
    <source>
        <dbReference type="Proteomes" id="UP001178461"/>
    </source>
</evidence>
<evidence type="ECO:0000313" key="1">
    <source>
        <dbReference type="EMBL" id="CAI5784406.1"/>
    </source>
</evidence>
<dbReference type="PANTHER" id="PTHR46883">
    <property type="entry name" value="BARDET-BIEDL SYNDROME 12 PROTEIN"/>
    <property type="match status" value="1"/>
</dbReference>
<dbReference type="Proteomes" id="UP001178461">
    <property type="component" value="Chromosome 9"/>
</dbReference>
<reference evidence="1" key="1">
    <citation type="submission" date="2022-12" db="EMBL/GenBank/DDBJ databases">
        <authorList>
            <person name="Alioto T."/>
            <person name="Alioto T."/>
            <person name="Gomez Garrido J."/>
        </authorList>
    </citation>
    <scope>NUCLEOTIDE SEQUENCE</scope>
</reference>
<dbReference type="InterPro" id="IPR027413">
    <property type="entry name" value="GROEL-like_equatorial_sf"/>
</dbReference>
<dbReference type="InterPro" id="IPR027409">
    <property type="entry name" value="GroEL-like_apical_dom_sf"/>
</dbReference>
<dbReference type="Gene3D" id="3.50.7.10">
    <property type="entry name" value="GroEL"/>
    <property type="match status" value="1"/>
</dbReference>
<dbReference type="AlphaFoldDB" id="A0AA35PCZ7"/>
<organism evidence="1 2">
    <name type="scientific">Podarcis lilfordi</name>
    <name type="common">Lilford's wall lizard</name>
    <dbReference type="NCBI Taxonomy" id="74358"/>
    <lineage>
        <taxon>Eukaryota</taxon>
        <taxon>Metazoa</taxon>
        <taxon>Chordata</taxon>
        <taxon>Craniata</taxon>
        <taxon>Vertebrata</taxon>
        <taxon>Euteleostomi</taxon>
        <taxon>Lepidosauria</taxon>
        <taxon>Squamata</taxon>
        <taxon>Bifurcata</taxon>
        <taxon>Unidentata</taxon>
        <taxon>Episquamata</taxon>
        <taxon>Laterata</taxon>
        <taxon>Lacertibaenia</taxon>
        <taxon>Lacertidae</taxon>
        <taxon>Podarcis</taxon>
    </lineage>
</organism>
<sequence>MPTLQPPAKLAPSPFALRSPGIDVMAFRNMNRKRHIGLQQLSALASTGRTFLGPVKSLKFIVDECTPGGVLVCSAVRLLESLDLTSAVGQLLNEAIQAQNKEYRTGTTTLLFLVSIWSKAVLECLQQGVPLSIVVAEMFEGLNSCIEHLQCLTLSLHNMQQRLYDIPIKCDGKASNDICSGIAGRQVIEMKTPDTKSYNSYLLEHPYDYAQVSEEESEIATIQEANACNCQEKCACPGVLTAGSRVSSLGKSVETSCGFTVCKTVSQKSCSFQSCPLGASGRKKISKVTHFSRHLSSIKESPSLQQTNQLAKCTKHFNELSDLGQLAMSLSHGNWHAMKLVQDILRCQLQTANRMAGVHPFQFNISEVVTCCLPGMSESHSCVCPGYITLLHPEKVAVAKQLQDRPLRIILADGDLSETYHHLGFNRSQNVRMFLESPAAEDNSSRLWVDSMLDILIQSRVNLILVRGNTSASLEERCLLNKIVTINGVADNVLKAFSDVTRADRVTYLTQVNEHCIGEGVCLNLCGALKLSWVGLNGQVPVALTAKGIHLITAVLSCPVISKMQAIEDQFWTCAHRVHHALLDQAVFPGGGTVELLCLGYLENLEKAAKNSREEGFHDGHSWLAKTSEQYKALVLNALSRGWHQYICTVMCNSADSASELEASTFIQQLLRKAALSGLPSTYLLDEFKKGKMGTASPEHGGTFEKPLKVYDNVSAKMEAWRRALDLVLLVLQTDAEIITGPKRDQLLKSQASRTSKSQ</sequence>
<proteinExistence type="predicted"/>
<dbReference type="InterPro" id="IPR027410">
    <property type="entry name" value="TCP-1-like_intermed_sf"/>
</dbReference>
<gene>
    <name evidence="1" type="ORF">PODLI_1B026760</name>
</gene>
<dbReference type="GO" id="GO:0045494">
    <property type="term" value="P:photoreceptor cell maintenance"/>
    <property type="evidence" value="ECO:0007669"/>
    <property type="project" value="TreeGrafter"/>
</dbReference>
<accession>A0AA35PCZ7</accession>
<dbReference type="Gene3D" id="1.10.560.10">
    <property type="entry name" value="GroEL-like equatorial domain"/>
    <property type="match status" value="2"/>
</dbReference>
<dbReference type="InterPro" id="IPR042984">
    <property type="entry name" value="BBS12"/>
</dbReference>
<dbReference type="GO" id="GO:0051131">
    <property type="term" value="P:chaperone-mediated protein complex assembly"/>
    <property type="evidence" value="ECO:0007669"/>
    <property type="project" value="InterPro"/>
</dbReference>
<protein>
    <submittedName>
        <fullName evidence="1">Bardet-Biedl syndrome 12 protein</fullName>
    </submittedName>
</protein>
<dbReference type="EMBL" id="OX395134">
    <property type="protein sequence ID" value="CAI5784406.1"/>
    <property type="molecule type" value="Genomic_DNA"/>
</dbReference>
<dbReference type="Gene3D" id="3.30.260.10">
    <property type="entry name" value="TCP-1-like chaperonin intermediate domain"/>
    <property type="match status" value="1"/>
</dbReference>